<proteinExistence type="predicted"/>
<evidence type="ECO:0000313" key="2">
    <source>
        <dbReference type="WBParaSite" id="SSTP_0000346000.1"/>
    </source>
</evidence>
<dbReference type="Gene3D" id="1.20.1070.10">
    <property type="entry name" value="Rhodopsin 7-helix transmembrane proteins"/>
    <property type="match status" value="1"/>
</dbReference>
<dbReference type="PANTHER" id="PTHR31627">
    <property type="entry name" value="SERPENTINE RECEPTOR CLASS GAMMA-RELATED"/>
    <property type="match status" value="1"/>
</dbReference>
<sequence>MTYTLPLPHLLLFVFVLISAFLNLLILYMITKLRKHFPIFKNSFFHLSKSQIVAELIMFLQFTILMRGRKFHWLSNVIQEGTLIWDLLPRLSVAFHYYMKLVLYLGHVLFAFNRLSAALHPMDYERYWNNKNIFIARLVQFLLPFVVLIYIPINPLHIIRFQRDKESERLRLYLGDKSNYLTSNIDLVACLLCAFICFTIYITVIVIVQRQSKIMKESRKRSEIKDGNNGSPSNNKMSAEKRILITAMALSISLLFNAIIQVLTFYGAYKDDEDFVMTVNDISYPIVDTMYSLSPWLLLFTSSAIQKALYKLLCTDKLQGVFSQFTSSQYNSVPDTSNV</sequence>
<keyword evidence="1" id="KW-0812">Transmembrane</keyword>
<dbReference type="Pfam" id="PF10323">
    <property type="entry name" value="7TM_GPCR_Srv"/>
    <property type="match status" value="1"/>
</dbReference>
<accession>A0A0K0E1U1</accession>
<name>A0A0K0E1U1_STRER</name>
<keyword evidence="1" id="KW-1133">Transmembrane helix</keyword>
<evidence type="ECO:0000256" key="1">
    <source>
        <dbReference type="SAM" id="Phobius"/>
    </source>
</evidence>
<feature type="transmembrane region" description="Helical" evidence="1">
    <location>
        <begin position="243"/>
        <end position="269"/>
    </location>
</feature>
<feature type="transmembrane region" description="Helical" evidence="1">
    <location>
        <begin position="95"/>
        <end position="113"/>
    </location>
</feature>
<feature type="transmembrane region" description="Helical" evidence="1">
    <location>
        <begin position="134"/>
        <end position="153"/>
    </location>
</feature>
<dbReference type="InterPro" id="IPR019426">
    <property type="entry name" value="7TM_GPCR_serpentine_rcpt_Srv"/>
</dbReference>
<keyword evidence="1" id="KW-0472">Membrane</keyword>
<dbReference type="SUPFAM" id="SSF81321">
    <property type="entry name" value="Family A G protein-coupled receptor-like"/>
    <property type="match status" value="1"/>
</dbReference>
<reference evidence="2" key="1">
    <citation type="submission" date="2015-08" db="UniProtKB">
        <authorList>
            <consortium name="WormBaseParasite"/>
        </authorList>
    </citation>
    <scope>IDENTIFICATION</scope>
</reference>
<dbReference type="AlphaFoldDB" id="A0A0K0E1U1"/>
<protein>
    <submittedName>
        <fullName evidence="2">Serpentine receptor class gamma</fullName>
    </submittedName>
</protein>
<feature type="transmembrane region" description="Helical" evidence="1">
    <location>
        <begin position="52"/>
        <end position="68"/>
    </location>
</feature>
<feature type="transmembrane region" description="Helical" evidence="1">
    <location>
        <begin position="12"/>
        <end position="31"/>
    </location>
</feature>
<dbReference type="InterPro" id="IPR051119">
    <property type="entry name" value="Nematode_SR-like"/>
</dbReference>
<dbReference type="WBParaSite" id="SSTP_0000346000.1">
    <property type="protein sequence ID" value="SSTP_0000346000.1"/>
    <property type="gene ID" value="SSTP_0000346000"/>
</dbReference>
<organism evidence="2">
    <name type="scientific">Strongyloides stercoralis</name>
    <name type="common">Threadworm</name>
    <dbReference type="NCBI Taxonomy" id="6248"/>
    <lineage>
        <taxon>Eukaryota</taxon>
        <taxon>Metazoa</taxon>
        <taxon>Ecdysozoa</taxon>
        <taxon>Nematoda</taxon>
        <taxon>Chromadorea</taxon>
        <taxon>Rhabditida</taxon>
        <taxon>Tylenchina</taxon>
        <taxon>Panagrolaimomorpha</taxon>
        <taxon>Strongyloidoidea</taxon>
        <taxon>Strongyloididae</taxon>
        <taxon>Strongyloides</taxon>
    </lineage>
</organism>
<feature type="transmembrane region" description="Helical" evidence="1">
    <location>
        <begin position="185"/>
        <end position="208"/>
    </location>
</feature>